<evidence type="ECO:0000256" key="1">
    <source>
        <dbReference type="SAM" id="MobiDB-lite"/>
    </source>
</evidence>
<feature type="compositionally biased region" description="Basic and acidic residues" evidence="1">
    <location>
        <begin position="1"/>
        <end position="20"/>
    </location>
</feature>
<sequence>MRANSRTKDQNQHGFEEDGRLQSPSVLRRPDPQPLSLSTLLSPRLLTLPLSIAHADLHPPPGLSLPKFPRLPSISTPVPFSLASPPSRPGTETSLPAPSPSHRAIAATPRPSPPLERELDSPADLLVMRQRDGDVDAGEITGVSSTMAVLA</sequence>
<accession>A0AAV2DQZ4</accession>
<dbReference type="Proteomes" id="UP001497516">
    <property type="component" value="Chromosome 3"/>
</dbReference>
<gene>
    <name evidence="2" type="ORF">LTRI10_LOCUS17705</name>
</gene>
<evidence type="ECO:0000313" key="2">
    <source>
        <dbReference type="EMBL" id="CAL1375939.1"/>
    </source>
</evidence>
<organism evidence="2 3">
    <name type="scientific">Linum trigynum</name>
    <dbReference type="NCBI Taxonomy" id="586398"/>
    <lineage>
        <taxon>Eukaryota</taxon>
        <taxon>Viridiplantae</taxon>
        <taxon>Streptophyta</taxon>
        <taxon>Embryophyta</taxon>
        <taxon>Tracheophyta</taxon>
        <taxon>Spermatophyta</taxon>
        <taxon>Magnoliopsida</taxon>
        <taxon>eudicotyledons</taxon>
        <taxon>Gunneridae</taxon>
        <taxon>Pentapetalae</taxon>
        <taxon>rosids</taxon>
        <taxon>fabids</taxon>
        <taxon>Malpighiales</taxon>
        <taxon>Linaceae</taxon>
        <taxon>Linum</taxon>
    </lineage>
</organism>
<dbReference type="AlphaFoldDB" id="A0AAV2DQZ4"/>
<keyword evidence="3" id="KW-1185">Reference proteome</keyword>
<protein>
    <submittedName>
        <fullName evidence="2">Uncharacterized protein</fullName>
    </submittedName>
</protein>
<evidence type="ECO:0000313" key="3">
    <source>
        <dbReference type="Proteomes" id="UP001497516"/>
    </source>
</evidence>
<dbReference type="EMBL" id="OZ034816">
    <property type="protein sequence ID" value="CAL1375939.1"/>
    <property type="molecule type" value="Genomic_DNA"/>
</dbReference>
<feature type="region of interest" description="Disordered" evidence="1">
    <location>
        <begin position="54"/>
        <end position="119"/>
    </location>
</feature>
<proteinExistence type="predicted"/>
<feature type="region of interest" description="Disordered" evidence="1">
    <location>
        <begin position="1"/>
        <end position="37"/>
    </location>
</feature>
<reference evidence="2 3" key="1">
    <citation type="submission" date="2024-04" db="EMBL/GenBank/DDBJ databases">
        <authorList>
            <person name="Fracassetti M."/>
        </authorList>
    </citation>
    <scope>NUCLEOTIDE SEQUENCE [LARGE SCALE GENOMIC DNA]</scope>
</reference>
<name>A0AAV2DQZ4_9ROSI</name>